<dbReference type="Proteomes" id="UP000255326">
    <property type="component" value="Unassembled WGS sequence"/>
</dbReference>
<keyword evidence="4" id="KW-0418">Kinase</keyword>
<comment type="similarity">
    <text evidence="1">Belongs to the protein kinase superfamily. ADCK protein kinase family.</text>
</comment>
<protein>
    <submittedName>
        <fullName evidence="4">Putative unusual protein kinase regulating ubiquinone biosynthesis (AarF/ABC1/UbiB family)</fullName>
    </submittedName>
</protein>
<dbReference type="EMBL" id="QQAY01000017">
    <property type="protein sequence ID" value="RDI38503.1"/>
    <property type="molecule type" value="Genomic_DNA"/>
</dbReference>
<feature type="transmembrane region" description="Helical" evidence="2">
    <location>
        <begin position="491"/>
        <end position="511"/>
    </location>
</feature>
<dbReference type="CDD" id="cd05121">
    <property type="entry name" value="ABC1_ADCK3-like"/>
    <property type="match status" value="1"/>
</dbReference>
<dbReference type="Gene3D" id="1.10.510.10">
    <property type="entry name" value="Transferase(Phosphotransferase) domain 1"/>
    <property type="match status" value="1"/>
</dbReference>
<gene>
    <name evidence="4" type="ORF">DFR59_11745</name>
</gene>
<keyword evidence="2" id="KW-1133">Transmembrane helix</keyword>
<evidence type="ECO:0000256" key="2">
    <source>
        <dbReference type="SAM" id="Phobius"/>
    </source>
</evidence>
<name>A0A370G913_9BACI</name>
<dbReference type="InterPro" id="IPR011009">
    <property type="entry name" value="Kinase-like_dom_sf"/>
</dbReference>
<keyword evidence="2" id="KW-0812">Transmembrane</keyword>
<keyword evidence="5" id="KW-1185">Reference proteome</keyword>
<dbReference type="GO" id="GO:0016301">
    <property type="term" value="F:kinase activity"/>
    <property type="evidence" value="ECO:0007669"/>
    <property type="project" value="UniProtKB-KW"/>
</dbReference>
<dbReference type="InterPro" id="IPR004147">
    <property type="entry name" value="ABC1_dom"/>
</dbReference>
<dbReference type="Pfam" id="PF03109">
    <property type="entry name" value="ABC1"/>
    <property type="match status" value="1"/>
</dbReference>
<feature type="transmembrane region" description="Helical" evidence="2">
    <location>
        <begin position="468"/>
        <end position="485"/>
    </location>
</feature>
<dbReference type="InterPro" id="IPR050154">
    <property type="entry name" value="UbiB_kinase"/>
</dbReference>
<reference evidence="4 5" key="1">
    <citation type="submission" date="2018-07" db="EMBL/GenBank/DDBJ databases">
        <title>Genomic Encyclopedia of Type Strains, Phase IV (KMG-IV): sequencing the most valuable type-strain genomes for metagenomic binning, comparative biology and taxonomic classification.</title>
        <authorList>
            <person name="Goeker M."/>
        </authorList>
    </citation>
    <scope>NUCLEOTIDE SEQUENCE [LARGE SCALE GENOMIC DNA]</scope>
    <source>
        <strain evidence="4 5">DSM 25281</strain>
    </source>
</reference>
<keyword evidence="4" id="KW-0830">Ubiquinone</keyword>
<keyword evidence="2" id="KW-0472">Membrane</keyword>
<keyword evidence="4" id="KW-0808">Transferase</keyword>
<evidence type="ECO:0000313" key="5">
    <source>
        <dbReference type="Proteomes" id="UP000255326"/>
    </source>
</evidence>
<dbReference type="PANTHER" id="PTHR10566">
    <property type="entry name" value="CHAPERONE-ACTIVITY OF BC1 COMPLEX CABC1 -RELATED"/>
    <property type="match status" value="1"/>
</dbReference>
<sequence length="525" mass="60572">MALSIVIRVYWYRITRKSEKEKDLLWERIGQEFKDTLFELKGVLIKVGQFLSIRADLLPSGFVSQIQDLVDHVPPSEWEEIEKVLESEWDRPIEEMMHSIEPTAIASASIGEVYRGFLPDGTKVAVKVQRPSIEAIVKTDFRSLAIIIWFADHFAPVPKGFINFKKLYQELKEVIERELDFQKEMESVQTFRQRFQEDAGVKIPEVYPSHCTPKVLVMEWLDGERITSIEALNQPSINRDELSERLFRLFLPQWLEPGIFHADPHSGNVLLLKDGTIALLDFGMIGEISRKDAAHFQELLEGILMKNYPKATKALNQLGFLLPDADEEMIVKLLEDALSLDMHQMKEMDLFTAKKEINDLFKTLPVQVPTRFIFLGRSFVTIEGMIHIISPDQDTLSIIKPAFMDWLKKSGTSKWELFYKWMNTQPIFQIVHHASDYLQAPKKMLSLQEAQQYNEFEFRIYENKKKHWVYIGLAGMAGIISGVYLDHYWLTAGAIALDAVCIIGYTAASAGQRKWLKKTKRSKVI</sequence>
<dbReference type="AlphaFoldDB" id="A0A370G913"/>
<feature type="domain" description="ABC1 atypical kinase-like" evidence="3">
    <location>
        <begin position="69"/>
        <end position="313"/>
    </location>
</feature>
<dbReference type="SUPFAM" id="SSF56112">
    <property type="entry name" value="Protein kinase-like (PK-like)"/>
    <property type="match status" value="1"/>
</dbReference>
<accession>A0A370G913</accession>
<comment type="caution">
    <text evidence="4">The sequence shown here is derived from an EMBL/GenBank/DDBJ whole genome shotgun (WGS) entry which is preliminary data.</text>
</comment>
<proteinExistence type="inferred from homology"/>
<evidence type="ECO:0000256" key="1">
    <source>
        <dbReference type="ARBA" id="ARBA00009670"/>
    </source>
</evidence>
<dbReference type="PANTHER" id="PTHR10566:SF113">
    <property type="entry name" value="PROTEIN ACTIVITY OF BC1 COMPLEX KINASE 7, CHLOROPLASTIC"/>
    <property type="match status" value="1"/>
</dbReference>
<evidence type="ECO:0000313" key="4">
    <source>
        <dbReference type="EMBL" id="RDI38503.1"/>
    </source>
</evidence>
<organism evidence="4 5">
    <name type="scientific">Falsibacillus pallidus</name>
    <dbReference type="NCBI Taxonomy" id="493781"/>
    <lineage>
        <taxon>Bacteria</taxon>
        <taxon>Bacillati</taxon>
        <taxon>Bacillota</taxon>
        <taxon>Bacilli</taxon>
        <taxon>Bacillales</taxon>
        <taxon>Bacillaceae</taxon>
        <taxon>Falsibacillus</taxon>
    </lineage>
</organism>
<evidence type="ECO:0000259" key="3">
    <source>
        <dbReference type="Pfam" id="PF03109"/>
    </source>
</evidence>